<evidence type="ECO:0000313" key="1">
    <source>
        <dbReference type="EMBL" id="CEK97798.1"/>
    </source>
</evidence>
<reference evidence="1" key="1">
    <citation type="submission" date="2014-12" db="EMBL/GenBank/DDBJ databases">
        <title>Insight into the proteome of Arion vulgaris.</title>
        <authorList>
            <person name="Aradska J."/>
            <person name="Bulat T."/>
            <person name="Smidak R."/>
            <person name="Sarate P."/>
            <person name="Gangsoo J."/>
            <person name="Sialana F."/>
            <person name="Bilban M."/>
            <person name="Lubec G."/>
        </authorList>
    </citation>
    <scope>NUCLEOTIDE SEQUENCE</scope>
    <source>
        <tissue evidence="1">Skin</tissue>
    </source>
</reference>
<dbReference type="EMBL" id="HACG01050933">
    <property type="protein sequence ID" value="CEK97798.1"/>
    <property type="molecule type" value="Transcribed_RNA"/>
</dbReference>
<proteinExistence type="predicted"/>
<name>A0A0B7BXU6_9EUPU</name>
<sequence>MKSSINGFHMHLHIGSLSNKCVSEKLQCRYYVLRATCTRPLKQKWLCKTTRETCTYLR</sequence>
<accession>A0A0B7BXU6</accession>
<gene>
    <name evidence="1" type="primary">ORF216942</name>
</gene>
<dbReference type="AlphaFoldDB" id="A0A0B7BXU6"/>
<feature type="non-terminal residue" evidence="1">
    <location>
        <position position="58"/>
    </location>
</feature>
<protein>
    <submittedName>
        <fullName evidence="1">Uncharacterized protein</fullName>
    </submittedName>
</protein>
<organism evidence="1">
    <name type="scientific">Arion vulgaris</name>
    <dbReference type="NCBI Taxonomy" id="1028688"/>
    <lineage>
        <taxon>Eukaryota</taxon>
        <taxon>Metazoa</taxon>
        <taxon>Spiralia</taxon>
        <taxon>Lophotrochozoa</taxon>
        <taxon>Mollusca</taxon>
        <taxon>Gastropoda</taxon>
        <taxon>Heterobranchia</taxon>
        <taxon>Euthyneura</taxon>
        <taxon>Panpulmonata</taxon>
        <taxon>Eupulmonata</taxon>
        <taxon>Stylommatophora</taxon>
        <taxon>Helicina</taxon>
        <taxon>Arionoidea</taxon>
        <taxon>Arionidae</taxon>
        <taxon>Arion</taxon>
    </lineage>
</organism>